<evidence type="ECO:0000256" key="3">
    <source>
        <dbReference type="ARBA" id="ARBA00007650"/>
    </source>
</evidence>
<reference evidence="20" key="2">
    <citation type="journal article" date="2021" name="Microbiome">
        <title>Successional dynamics and alternative stable states in a saline activated sludge microbial community over 9 years.</title>
        <authorList>
            <person name="Wang Y."/>
            <person name="Ye J."/>
            <person name="Ju F."/>
            <person name="Liu L."/>
            <person name="Boyd J.A."/>
            <person name="Deng Y."/>
            <person name="Parks D.H."/>
            <person name="Jiang X."/>
            <person name="Yin X."/>
            <person name="Woodcroft B.J."/>
            <person name="Tyson G.W."/>
            <person name="Hugenholtz P."/>
            <person name="Polz M.F."/>
            <person name="Zhang T."/>
        </authorList>
    </citation>
    <scope>NUCLEOTIDE SEQUENCE</scope>
    <source>
        <strain evidence="20">HKST-UBA12</strain>
    </source>
</reference>
<dbReference type="InterPro" id="IPR036266">
    <property type="entry name" value="SecA_Wing/Scaffold_sf"/>
</dbReference>
<dbReference type="FunFam" id="3.40.50.300:FF:000429">
    <property type="entry name" value="Preprotein translocase subunit SecA"/>
    <property type="match status" value="1"/>
</dbReference>
<dbReference type="PRINTS" id="PR00906">
    <property type="entry name" value="SECA"/>
</dbReference>
<gene>
    <name evidence="15" type="primary">secA</name>
    <name evidence="20" type="ORF">KC640_00825</name>
</gene>
<dbReference type="Proteomes" id="UP000760819">
    <property type="component" value="Unassembled WGS sequence"/>
</dbReference>
<dbReference type="Pfam" id="PF07516">
    <property type="entry name" value="SecA_SW"/>
    <property type="match status" value="1"/>
</dbReference>
<dbReference type="InterPro" id="IPR014001">
    <property type="entry name" value="Helicase_ATP-bd"/>
</dbReference>
<dbReference type="SUPFAM" id="SSF103642">
    <property type="entry name" value="Sec-C motif"/>
    <property type="match status" value="1"/>
</dbReference>
<dbReference type="GO" id="GO:0005524">
    <property type="term" value="F:ATP binding"/>
    <property type="evidence" value="ECO:0007669"/>
    <property type="project" value="UniProtKB-UniRule"/>
</dbReference>
<evidence type="ECO:0000256" key="14">
    <source>
        <dbReference type="ARBA" id="ARBA00023136"/>
    </source>
</evidence>
<evidence type="ECO:0000256" key="4">
    <source>
        <dbReference type="ARBA" id="ARBA00022448"/>
    </source>
</evidence>
<comment type="caution">
    <text evidence="20">The sequence shown here is derived from an EMBL/GenBank/DDBJ whole genome shotgun (WGS) entry which is preliminary data.</text>
</comment>
<feature type="compositionally biased region" description="Basic and acidic residues" evidence="16">
    <location>
        <begin position="941"/>
        <end position="963"/>
    </location>
</feature>
<dbReference type="Gene3D" id="3.90.1440.10">
    <property type="entry name" value="SecA, preprotein cross-linking domain"/>
    <property type="match status" value="1"/>
</dbReference>
<dbReference type="InterPro" id="IPR027417">
    <property type="entry name" value="P-loop_NTPase"/>
</dbReference>
<comment type="subunit">
    <text evidence="15">Monomer and homodimer. Part of the essential Sec protein translocation apparatus which comprises SecA, SecYEG and auxiliary proteins SecDF. Other proteins may also be involved.</text>
</comment>
<evidence type="ECO:0000256" key="10">
    <source>
        <dbReference type="ARBA" id="ARBA00022840"/>
    </source>
</evidence>
<dbReference type="Pfam" id="PF21090">
    <property type="entry name" value="P-loop_SecA"/>
    <property type="match status" value="2"/>
</dbReference>
<dbReference type="SUPFAM" id="SSF81767">
    <property type="entry name" value="Pre-protein crosslinking domain of SecA"/>
    <property type="match status" value="1"/>
</dbReference>
<dbReference type="PROSITE" id="PS01312">
    <property type="entry name" value="SECA"/>
    <property type="match status" value="1"/>
</dbReference>
<feature type="binding site" evidence="15">
    <location>
        <position position="560"/>
    </location>
    <ligand>
        <name>ATP</name>
        <dbReference type="ChEBI" id="CHEBI:30616"/>
    </ligand>
</feature>
<dbReference type="EMBL" id="JAGQLI010000040">
    <property type="protein sequence ID" value="MCA9378947.1"/>
    <property type="molecule type" value="Genomic_DNA"/>
</dbReference>
<organism evidence="20 21">
    <name type="scientific">Candidatus Dojkabacteria bacterium</name>
    <dbReference type="NCBI Taxonomy" id="2099670"/>
    <lineage>
        <taxon>Bacteria</taxon>
        <taxon>Candidatus Dojkabacteria</taxon>
    </lineage>
</organism>
<keyword evidence="9" id="KW-0862">Zinc</keyword>
<dbReference type="InterPro" id="IPR011116">
    <property type="entry name" value="SecA_Wing/Scaffold"/>
</dbReference>
<dbReference type="InterPro" id="IPR004027">
    <property type="entry name" value="SEC_C_motif"/>
</dbReference>
<protein>
    <recommendedName>
        <fullName evidence="15">Protein translocase subunit SecA</fullName>
        <ecNumber evidence="15">7.4.2.8</ecNumber>
    </recommendedName>
</protein>
<evidence type="ECO:0000259" key="18">
    <source>
        <dbReference type="PROSITE" id="PS51194"/>
    </source>
</evidence>
<evidence type="ECO:0000256" key="5">
    <source>
        <dbReference type="ARBA" id="ARBA00022475"/>
    </source>
</evidence>
<dbReference type="InterPro" id="IPR000185">
    <property type="entry name" value="SecA"/>
</dbReference>
<dbReference type="InterPro" id="IPR036670">
    <property type="entry name" value="SecA_X-link_sf"/>
</dbReference>
<feature type="domain" description="SecA family profile" evidence="19">
    <location>
        <begin position="1"/>
        <end position="637"/>
    </location>
</feature>
<evidence type="ECO:0000313" key="20">
    <source>
        <dbReference type="EMBL" id="MCA9378947.1"/>
    </source>
</evidence>
<dbReference type="GO" id="GO:0031522">
    <property type="term" value="C:cell envelope Sec protein transport complex"/>
    <property type="evidence" value="ECO:0007669"/>
    <property type="project" value="TreeGrafter"/>
</dbReference>
<evidence type="ECO:0000256" key="16">
    <source>
        <dbReference type="SAM" id="MobiDB-lite"/>
    </source>
</evidence>
<sequence>MVNPLKSIFDSNEKQLKKAQKIVEQVNALEPEFEKLSYAQMRERLDAIRAELAELSKAVPEESRLSLKRIEREKGLPEYEVAIQQKLWEVMPEVFAFIREAYKRETGKRHYDVQILAGAILAQGQKLTELKTGEGKTMTFNLPTFLYALVGRGTHLVTVNEYLVKRDAEYTGHVAEKLGITVGVVAPGGGSYKYIDNEMVKTLKGEDAYKEALQQGKPELSGMHGLNLAECTKRDAYNCDITVSVNSELGFDYLRDNMAWEVEKLVQRELYYCIVDEADSILIDEARTPLIISATPSQSDVEKYATFARVVKDLEEDKHYEIDYKARSALLTEDGIKEVEKIMGVENLWADYSSVHHLENALKAKALFLRDDHYLVRNGEVLIVDSFTGRVMEGRRYSEGLHQAIEAKEGVEVQQESKTFATITFQNFFRLYKVLCGGSGTIMTEGEEFFRIYSLESVAIPTNKPVIREDKNDLIFANQDVKFRALVKEVQEHHQTGRPILIGTASIEKSEIVSGLLDDAGIPHAVLNAKYHEQEARIVSKAGEKGAVTVATNMAGRGTDIPLGEGVVELGGLVVLGGERHEARRIDNQLRGRSGRQGDPGYTRFFVALDDTIMKVMGGDFVAKFAGRIMDEDMPIELGLITRQIEAAQKRVESLNFDSRKSLVEYDDVMNQHREVFYARRRRLMLITEKSLGKLWGENSKNANIAEVQGEAVVELKEMIREAVMRELENTVAIEFNGNKELAETESVNLVNQILDFGPDDLLAKSFGVKQSDFSKHILESVHEKTEPEVVEFLQQGITGALDEKINTFGDKEIPVVAKVLILETMDNQWMQHLETMTDIRSGIGLQGYAQRDPLVEYKNVAFGEFDRMITRVDSSMARRVMKINRVQRREEPKPIELEVNADQIQDILTGDREMTPQPAKNELDKMAAAMQSRINKRELEVARAGSEGKGRTVKKVEKEPGRNDPCPCGSGLKYKKCGMINSPAHRARE</sequence>
<dbReference type="Gene3D" id="1.10.3060.10">
    <property type="entry name" value="Helical scaffold and wing domains of SecA"/>
    <property type="match status" value="1"/>
</dbReference>
<comment type="cofactor">
    <cofactor evidence="1">
        <name>Zn(2+)</name>
        <dbReference type="ChEBI" id="CHEBI:29105"/>
    </cofactor>
</comment>
<feature type="binding site" evidence="15">
    <location>
        <position position="114"/>
    </location>
    <ligand>
        <name>ATP</name>
        <dbReference type="ChEBI" id="CHEBI:30616"/>
    </ligand>
</feature>
<comment type="catalytic activity">
    <reaction evidence="15">
        <text>ATP + H2O + cellular proteinSide 1 = ADP + phosphate + cellular proteinSide 2.</text>
        <dbReference type="EC" id="7.4.2.8"/>
    </reaction>
</comment>
<dbReference type="HAMAP" id="MF_01382">
    <property type="entry name" value="SecA"/>
    <property type="match status" value="1"/>
</dbReference>
<comment type="subcellular location">
    <subcellularLocation>
        <location evidence="15">Cell membrane</location>
        <topology evidence="15">Peripheral membrane protein</topology>
        <orientation evidence="15">Cytoplasmic side</orientation>
    </subcellularLocation>
    <subcellularLocation>
        <location evidence="15">Cytoplasm</location>
    </subcellularLocation>
    <subcellularLocation>
        <location evidence="2">Membrane</location>
        <topology evidence="2">Peripheral membrane protein</topology>
    </subcellularLocation>
    <text evidence="15">Distribution is 50-50.</text>
</comment>
<feature type="domain" description="Helicase ATP-binding" evidence="17">
    <location>
        <begin position="117"/>
        <end position="314"/>
    </location>
</feature>
<keyword evidence="7" id="KW-0479">Metal-binding</keyword>
<dbReference type="CDD" id="cd17928">
    <property type="entry name" value="DEXDc_SecA"/>
    <property type="match status" value="1"/>
</dbReference>
<dbReference type="GO" id="GO:0005829">
    <property type="term" value="C:cytosol"/>
    <property type="evidence" value="ECO:0007669"/>
    <property type="project" value="TreeGrafter"/>
</dbReference>
<dbReference type="GO" id="GO:0065002">
    <property type="term" value="P:intracellular protein transmembrane transport"/>
    <property type="evidence" value="ECO:0007669"/>
    <property type="project" value="UniProtKB-UniRule"/>
</dbReference>
<evidence type="ECO:0000259" key="19">
    <source>
        <dbReference type="PROSITE" id="PS51196"/>
    </source>
</evidence>
<dbReference type="GO" id="GO:0017038">
    <property type="term" value="P:protein import"/>
    <property type="evidence" value="ECO:0007669"/>
    <property type="project" value="InterPro"/>
</dbReference>
<keyword evidence="11 15" id="KW-0653">Protein transport</keyword>
<dbReference type="FunFam" id="3.90.1440.10:FF:000003">
    <property type="entry name" value="Preprotein translocase SecA subunit"/>
    <property type="match status" value="1"/>
</dbReference>
<dbReference type="InterPro" id="IPR001650">
    <property type="entry name" value="Helicase_C-like"/>
</dbReference>
<dbReference type="CDD" id="cd18803">
    <property type="entry name" value="SF2_C_secA"/>
    <property type="match status" value="1"/>
</dbReference>
<dbReference type="GO" id="GO:0005886">
    <property type="term" value="C:plasma membrane"/>
    <property type="evidence" value="ECO:0007669"/>
    <property type="project" value="UniProtKB-SubCell"/>
</dbReference>
<dbReference type="Pfam" id="PF07517">
    <property type="entry name" value="SecA_DEAD"/>
    <property type="match status" value="1"/>
</dbReference>
<feature type="region of interest" description="Disordered" evidence="16">
    <location>
        <begin position="941"/>
        <end position="971"/>
    </location>
</feature>
<comment type="similarity">
    <text evidence="3 15">Belongs to the SecA family.</text>
</comment>
<dbReference type="Pfam" id="PF02810">
    <property type="entry name" value="SEC-C"/>
    <property type="match status" value="1"/>
</dbReference>
<dbReference type="PANTHER" id="PTHR30612:SF0">
    <property type="entry name" value="CHLOROPLAST PROTEIN-TRANSPORTING ATPASE"/>
    <property type="match status" value="1"/>
</dbReference>
<evidence type="ECO:0000256" key="15">
    <source>
        <dbReference type="HAMAP-Rule" id="MF_01382"/>
    </source>
</evidence>
<dbReference type="AlphaFoldDB" id="A0A955KYN9"/>
<dbReference type="SMART" id="SM00957">
    <property type="entry name" value="SecA_DEAD"/>
    <property type="match status" value="1"/>
</dbReference>
<evidence type="ECO:0000256" key="11">
    <source>
        <dbReference type="ARBA" id="ARBA00022927"/>
    </source>
</evidence>
<dbReference type="GO" id="GO:0043952">
    <property type="term" value="P:protein transport by the Sec complex"/>
    <property type="evidence" value="ECO:0007669"/>
    <property type="project" value="TreeGrafter"/>
</dbReference>
<keyword evidence="10 15" id="KW-0067">ATP-binding</keyword>
<keyword evidence="4 15" id="KW-0813">Transport</keyword>
<evidence type="ECO:0000256" key="7">
    <source>
        <dbReference type="ARBA" id="ARBA00022723"/>
    </source>
</evidence>
<dbReference type="Pfam" id="PF01043">
    <property type="entry name" value="SecA_PP_bind"/>
    <property type="match status" value="1"/>
</dbReference>
<dbReference type="GO" id="GO:0008564">
    <property type="term" value="F:protein-exporting ATPase activity"/>
    <property type="evidence" value="ECO:0007669"/>
    <property type="project" value="UniProtKB-EC"/>
</dbReference>
<keyword evidence="8 15" id="KW-0547">Nucleotide-binding</keyword>
<comment type="function">
    <text evidence="15">Part of the Sec protein translocase complex. Interacts with the SecYEG preprotein conducting channel. Has a central role in coupling the hydrolysis of ATP to the transfer of proteins into and across the cell membrane, serving as an ATP-driven molecular motor driving the stepwise translocation of polypeptide chains across the membrane.</text>
</comment>
<dbReference type="PROSITE" id="PS51194">
    <property type="entry name" value="HELICASE_CTER"/>
    <property type="match status" value="1"/>
</dbReference>
<dbReference type="Gene3D" id="3.40.50.300">
    <property type="entry name" value="P-loop containing nucleotide triphosphate hydrolases"/>
    <property type="match status" value="2"/>
</dbReference>
<evidence type="ECO:0000256" key="6">
    <source>
        <dbReference type="ARBA" id="ARBA00022490"/>
    </source>
</evidence>
<dbReference type="GO" id="GO:0046872">
    <property type="term" value="F:metal ion binding"/>
    <property type="evidence" value="ECO:0007669"/>
    <property type="project" value="UniProtKB-KW"/>
</dbReference>
<dbReference type="SMART" id="SM00958">
    <property type="entry name" value="SecA_PP_bind"/>
    <property type="match status" value="1"/>
</dbReference>
<keyword evidence="5 15" id="KW-1003">Cell membrane</keyword>
<evidence type="ECO:0000256" key="8">
    <source>
        <dbReference type="ARBA" id="ARBA00022741"/>
    </source>
</evidence>
<reference evidence="20" key="1">
    <citation type="submission" date="2020-04" db="EMBL/GenBank/DDBJ databases">
        <authorList>
            <person name="Zhang T."/>
        </authorList>
    </citation>
    <scope>NUCLEOTIDE SEQUENCE</scope>
    <source>
        <strain evidence="20">HKST-UBA12</strain>
    </source>
</reference>
<dbReference type="SUPFAM" id="SSF52540">
    <property type="entry name" value="P-loop containing nucleoside triphosphate hydrolases"/>
    <property type="match status" value="2"/>
</dbReference>
<evidence type="ECO:0000313" key="21">
    <source>
        <dbReference type="Proteomes" id="UP000760819"/>
    </source>
</evidence>
<name>A0A955KYN9_9BACT</name>
<keyword evidence="14 15" id="KW-0472">Membrane</keyword>
<keyword evidence="13 15" id="KW-0811">Translocation</keyword>
<dbReference type="PROSITE" id="PS51196">
    <property type="entry name" value="SECA_MOTOR_DEAD"/>
    <property type="match status" value="1"/>
</dbReference>
<accession>A0A955KYN9</accession>
<evidence type="ECO:0000256" key="9">
    <source>
        <dbReference type="ARBA" id="ARBA00022833"/>
    </source>
</evidence>
<dbReference type="EC" id="7.4.2.8" evidence="15"/>
<evidence type="ECO:0000256" key="13">
    <source>
        <dbReference type="ARBA" id="ARBA00023010"/>
    </source>
</evidence>
<dbReference type="PANTHER" id="PTHR30612">
    <property type="entry name" value="SECA INNER MEMBRANE COMPONENT OF SEC PROTEIN SECRETION SYSTEM"/>
    <property type="match status" value="1"/>
</dbReference>
<dbReference type="InterPro" id="IPR014018">
    <property type="entry name" value="SecA_motor_DEAD"/>
</dbReference>
<feature type="domain" description="Helicase C-terminal" evidence="18">
    <location>
        <begin position="482"/>
        <end position="653"/>
    </location>
</feature>
<proteinExistence type="inferred from homology"/>
<keyword evidence="12 15" id="KW-1278">Translocase</keyword>
<dbReference type="PROSITE" id="PS51192">
    <property type="entry name" value="HELICASE_ATP_BIND_1"/>
    <property type="match status" value="1"/>
</dbReference>
<dbReference type="GO" id="GO:0006605">
    <property type="term" value="P:protein targeting"/>
    <property type="evidence" value="ECO:0007669"/>
    <property type="project" value="UniProtKB-UniRule"/>
</dbReference>
<evidence type="ECO:0000259" key="17">
    <source>
        <dbReference type="PROSITE" id="PS51192"/>
    </source>
</evidence>
<feature type="binding site" evidence="15">
    <location>
        <begin position="133"/>
        <end position="137"/>
    </location>
    <ligand>
        <name>ATP</name>
        <dbReference type="ChEBI" id="CHEBI:30616"/>
    </ligand>
</feature>
<dbReference type="InterPro" id="IPR011115">
    <property type="entry name" value="SecA_DEAD"/>
</dbReference>
<dbReference type="InterPro" id="IPR044722">
    <property type="entry name" value="SecA_SF2_C"/>
</dbReference>
<dbReference type="SUPFAM" id="SSF81886">
    <property type="entry name" value="Helical scaffold and wing domains of SecA"/>
    <property type="match status" value="1"/>
</dbReference>
<evidence type="ECO:0000256" key="2">
    <source>
        <dbReference type="ARBA" id="ARBA00004170"/>
    </source>
</evidence>
<evidence type="ECO:0000256" key="1">
    <source>
        <dbReference type="ARBA" id="ARBA00001947"/>
    </source>
</evidence>
<keyword evidence="6 15" id="KW-0963">Cytoplasm</keyword>
<dbReference type="InterPro" id="IPR020937">
    <property type="entry name" value="SecA_CS"/>
</dbReference>
<evidence type="ECO:0000256" key="12">
    <source>
        <dbReference type="ARBA" id="ARBA00022967"/>
    </source>
</evidence>
<dbReference type="InterPro" id="IPR011130">
    <property type="entry name" value="SecA_preprotein_X-link_dom"/>
</dbReference>